<dbReference type="RefSeq" id="WP_068448766.1">
    <property type="nucleotide sequence ID" value="NZ_CP150660.1"/>
</dbReference>
<organism evidence="3 4">
    <name type="scientific">Polaribacter atrinae</name>
    <dbReference type="NCBI Taxonomy" id="1333662"/>
    <lineage>
        <taxon>Bacteria</taxon>
        <taxon>Pseudomonadati</taxon>
        <taxon>Bacteroidota</taxon>
        <taxon>Flavobacteriia</taxon>
        <taxon>Flavobacteriales</taxon>
        <taxon>Flavobacteriaceae</taxon>
    </lineage>
</organism>
<dbReference type="InterPro" id="IPR002656">
    <property type="entry name" value="Acyl_transf_3_dom"/>
</dbReference>
<feature type="transmembrane region" description="Helical" evidence="1">
    <location>
        <begin position="182"/>
        <end position="203"/>
    </location>
</feature>
<evidence type="ECO:0000313" key="4">
    <source>
        <dbReference type="Proteomes" id="UP000076923"/>
    </source>
</evidence>
<name>A0A176TD32_9FLAO</name>
<accession>A0A176TD32</accession>
<reference evidence="3 4" key="1">
    <citation type="submission" date="2016-02" db="EMBL/GenBank/DDBJ databases">
        <title>Draft genome sequence of Polaribacter atrinae KACC17473.</title>
        <authorList>
            <person name="Shin S.-K."/>
            <person name="Yi H."/>
        </authorList>
    </citation>
    <scope>NUCLEOTIDE SEQUENCE [LARGE SCALE GENOMIC DNA]</scope>
    <source>
        <strain evidence="3 4">KACC 17473</strain>
    </source>
</reference>
<evidence type="ECO:0000313" key="3">
    <source>
        <dbReference type="EMBL" id="OAD45807.1"/>
    </source>
</evidence>
<gene>
    <name evidence="3" type="ORF">LPB303_05835</name>
</gene>
<evidence type="ECO:0000256" key="1">
    <source>
        <dbReference type="SAM" id="Phobius"/>
    </source>
</evidence>
<feature type="transmembrane region" description="Helical" evidence="1">
    <location>
        <begin position="77"/>
        <end position="98"/>
    </location>
</feature>
<keyword evidence="1" id="KW-1133">Transmembrane helix</keyword>
<dbReference type="STRING" id="1333662.LPB303_05835"/>
<keyword evidence="4" id="KW-1185">Reference proteome</keyword>
<dbReference type="InterPro" id="IPR052734">
    <property type="entry name" value="Nod_factor_acetyltransferase"/>
</dbReference>
<dbReference type="PANTHER" id="PTHR37312:SF1">
    <property type="entry name" value="MEMBRANE-BOUND ACYLTRANSFERASE YKRP-RELATED"/>
    <property type="match status" value="1"/>
</dbReference>
<feature type="transmembrane region" description="Helical" evidence="1">
    <location>
        <begin position="158"/>
        <end position="176"/>
    </location>
</feature>
<comment type="caution">
    <text evidence="3">The sequence shown here is derived from an EMBL/GenBank/DDBJ whole genome shotgun (WGS) entry which is preliminary data.</text>
</comment>
<dbReference type="OrthoDB" id="9809782at2"/>
<feature type="transmembrane region" description="Helical" evidence="1">
    <location>
        <begin position="285"/>
        <end position="304"/>
    </location>
</feature>
<feature type="transmembrane region" description="Helical" evidence="1">
    <location>
        <begin position="47"/>
        <end position="65"/>
    </location>
</feature>
<sequence length="344" mass="40802">MKLKEPIIKVINEAFSNRKRIDWIDQAKGFGIILVVYGHNFPVIENYIYSFHMPLFFIIAGIFHPKKSNFDVVKRRVRQILVPYFLWSFILFLFWFVIGRKFGESASLELSSLKNFLGIFYAQGDKEYMNWGIPMWFLPCLFLTFLLFWLIRKIVKNTAIRLILIITCVILGFLIPKLTDVSFFWSLDVAFVSLLFYAFGYYSKKYWVYTEIKREYLFTFLLLILHIICSIYFLQKVDMYRSIYGNEFFFIFNSIIGVLFWCQLIKKFKNLKALAFLGKNTIPVLAMQVRSLTFIKLILFIFIGSSLFDFSELEKIILVVFQLLLMYPIILLINKHLPILNGKN</sequence>
<keyword evidence="1" id="KW-0472">Membrane</keyword>
<dbReference type="PANTHER" id="PTHR37312">
    <property type="entry name" value="MEMBRANE-BOUND ACYLTRANSFERASE YKRP-RELATED"/>
    <property type="match status" value="1"/>
</dbReference>
<dbReference type="Pfam" id="PF01757">
    <property type="entry name" value="Acyl_transf_3"/>
    <property type="match status" value="1"/>
</dbReference>
<feature type="transmembrane region" description="Helical" evidence="1">
    <location>
        <begin position="215"/>
        <end position="235"/>
    </location>
</feature>
<feature type="domain" description="Acyltransferase 3" evidence="2">
    <location>
        <begin position="21"/>
        <end position="333"/>
    </location>
</feature>
<feature type="transmembrane region" description="Helical" evidence="1">
    <location>
        <begin position="316"/>
        <end position="334"/>
    </location>
</feature>
<protein>
    <recommendedName>
        <fullName evidence="2">Acyltransferase 3 domain-containing protein</fullName>
    </recommendedName>
</protein>
<dbReference type="Proteomes" id="UP000076923">
    <property type="component" value="Unassembled WGS sequence"/>
</dbReference>
<proteinExistence type="predicted"/>
<feature type="transmembrane region" description="Helical" evidence="1">
    <location>
        <begin position="133"/>
        <end position="151"/>
    </location>
</feature>
<keyword evidence="1" id="KW-0812">Transmembrane</keyword>
<dbReference type="EMBL" id="LVWE01000010">
    <property type="protein sequence ID" value="OAD45807.1"/>
    <property type="molecule type" value="Genomic_DNA"/>
</dbReference>
<feature type="transmembrane region" description="Helical" evidence="1">
    <location>
        <begin position="247"/>
        <end position="265"/>
    </location>
</feature>
<dbReference type="AlphaFoldDB" id="A0A176TD32"/>
<evidence type="ECO:0000259" key="2">
    <source>
        <dbReference type="Pfam" id="PF01757"/>
    </source>
</evidence>
<dbReference type="GO" id="GO:0016747">
    <property type="term" value="F:acyltransferase activity, transferring groups other than amino-acyl groups"/>
    <property type="evidence" value="ECO:0007669"/>
    <property type="project" value="InterPro"/>
</dbReference>